<comment type="caution">
    <text evidence="2">The sequence shown here is derived from an EMBL/GenBank/DDBJ whole genome shotgun (WGS) entry which is preliminary data.</text>
</comment>
<dbReference type="EMBL" id="BPQR01000001">
    <property type="protein sequence ID" value="GJE04789.1"/>
    <property type="molecule type" value="Genomic_DNA"/>
</dbReference>
<gene>
    <name evidence="2" type="ORF">AOPFMNJM_0081</name>
</gene>
<dbReference type="Proteomes" id="UP001055102">
    <property type="component" value="Unassembled WGS sequence"/>
</dbReference>
<feature type="region of interest" description="Disordered" evidence="1">
    <location>
        <begin position="1"/>
        <end position="27"/>
    </location>
</feature>
<sequence length="263" mass="27138">MARWTEQEREDGASCGGEDGRTPPAATNSGLRASLRILAAALVLGLSLLARETLRAHPPVAGGGSLSVALAPGAPDAPGPAEAPTGLRLKLEEPDSTGALPRTALPVSGETRLSEGAFETVESAHALVALSESQEEGSRSLFVTLARRAADGPGLAVTRTGERGLVQTKFGAVETLEATLVGGIGRVCTGFAAADPRPVRIEGWLCAPLGRPPEPQALACLLDRLTLAGPASADTAALFRVAESRRDPRCRAVTSDVRTRTKN</sequence>
<name>A0ABQ4SQK8_9HYPH</name>
<proteinExistence type="predicted"/>
<reference evidence="2" key="1">
    <citation type="journal article" date="2021" name="Front. Microbiol.">
        <title>Comprehensive Comparative Genomics and Phenotyping of Methylobacterium Species.</title>
        <authorList>
            <person name="Alessa O."/>
            <person name="Ogura Y."/>
            <person name="Fujitani Y."/>
            <person name="Takami H."/>
            <person name="Hayashi T."/>
            <person name="Sahin N."/>
            <person name="Tani A."/>
        </authorList>
    </citation>
    <scope>NUCLEOTIDE SEQUENCE</scope>
    <source>
        <strain evidence="2">LMG 23639</strain>
    </source>
</reference>
<protein>
    <submittedName>
        <fullName evidence="2">Uncharacterized protein</fullName>
    </submittedName>
</protein>
<evidence type="ECO:0000313" key="2">
    <source>
        <dbReference type="EMBL" id="GJE04789.1"/>
    </source>
</evidence>
<reference evidence="2" key="2">
    <citation type="submission" date="2021-08" db="EMBL/GenBank/DDBJ databases">
        <authorList>
            <person name="Tani A."/>
            <person name="Ola A."/>
            <person name="Ogura Y."/>
            <person name="Katsura K."/>
            <person name="Hayashi T."/>
        </authorList>
    </citation>
    <scope>NUCLEOTIDE SEQUENCE</scope>
    <source>
        <strain evidence="2">LMG 23639</strain>
    </source>
</reference>
<accession>A0ABQ4SQK8</accession>
<organism evidence="2 3">
    <name type="scientific">Methylobacterium jeotgali</name>
    <dbReference type="NCBI Taxonomy" id="381630"/>
    <lineage>
        <taxon>Bacteria</taxon>
        <taxon>Pseudomonadati</taxon>
        <taxon>Pseudomonadota</taxon>
        <taxon>Alphaproteobacteria</taxon>
        <taxon>Hyphomicrobiales</taxon>
        <taxon>Methylobacteriaceae</taxon>
        <taxon>Methylobacterium</taxon>
    </lineage>
</organism>
<dbReference type="RefSeq" id="WP_238273512.1">
    <property type="nucleotide sequence ID" value="NZ_BPQR01000001.1"/>
</dbReference>
<evidence type="ECO:0000256" key="1">
    <source>
        <dbReference type="SAM" id="MobiDB-lite"/>
    </source>
</evidence>
<feature type="compositionally biased region" description="Basic and acidic residues" evidence="1">
    <location>
        <begin position="1"/>
        <end position="12"/>
    </location>
</feature>
<evidence type="ECO:0000313" key="3">
    <source>
        <dbReference type="Proteomes" id="UP001055102"/>
    </source>
</evidence>
<keyword evidence="3" id="KW-1185">Reference proteome</keyword>